<dbReference type="InterPro" id="IPR046867">
    <property type="entry name" value="AldOxase/xan_DH_MoCoBD2"/>
</dbReference>
<dbReference type="InterPro" id="IPR008274">
    <property type="entry name" value="AldOxase/xan_DH_MoCoBD1"/>
</dbReference>
<dbReference type="InterPro" id="IPR036856">
    <property type="entry name" value="Ald_Oxase/Xan_DH_a/b_sf"/>
</dbReference>
<dbReference type="GO" id="GO:0016491">
    <property type="term" value="F:oxidoreductase activity"/>
    <property type="evidence" value="ECO:0007669"/>
    <property type="project" value="UniProtKB-KW"/>
</dbReference>
<dbReference type="Gene3D" id="3.30.365.10">
    <property type="entry name" value="Aldehyde oxidase/xanthine dehydrogenase, molybdopterin binding domain"/>
    <property type="match status" value="4"/>
</dbReference>
<evidence type="ECO:0000313" key="5">
    <source>
        <dbReference type="Proteomes" id="UP000595894"/>
    </source>
</evidence>
<sequence>MNKMMMDEPFRPVGLTHAQQGLLGQPLERIDGPAKVTGSAPYAYEGTPHGISYAAIVGTPVGSGRVTAIDATAAEAMSGVLAVVHGDPRMPAGEANSRAMPTMATDRIFHVGQPVAIVVAESLLVAQEAAALVRVSTEPGEDRFDPRAQPVDRKPAIGFLPPIRKGDLDSALAAAAVVFDRTYTTPIHFPAALEPHASTVWWDDGRLTVRSSNQVIGSARTTIAQVLGIDPGNVRVLAPYVGGGFGGKTGVGPEVILAAIAAKRVGRPVKIALPRRQTAYMVHHRSDTVQRLRIACDADGRISAMAHESIAAQNDDGEFLEPVPFGTMPLYAGETRWFTTDLVRVDLPATGAVRAPGEAVGTFAVECAMDELAEQLGLDPVELRRRNEPETDPLNGKPFSTRRLLDCYDEGMRRFGWDPQPAASVREGEWLIGTGMAAALRGNFTVNAEARVTLAADGRAVVETDMTDIGTGTYTILAQTVGEMLGLPLASVEVRIGDSDLPPSAGSGGSFGAGSACAAAILACEDILAELALRMNSAPDELRLKDGCVSVGGRQVSLLDLVRGEAIVADGKTGPGAESKRTSQASHGAHFCEVAVNAVTGEVRVRRMLGVFDVGRVLNRKTAASQLIGGIGWGIAYALCEDAVVDPRSGRFVNPDFGEYHVATNADVPKIEVHFIEEIDDSANPAGAKGVGELGISGAGAAVANAVYNATGVRVRDFPITLDKLLDGLPAS</sequence>
<keyword evidence="5" id="KW-1185">Reference proteome</keyword>
<dbReference type="Pfam" id="PF20256">
    <property type="entry name" value="MoCoBD_2"/>
    <property type="match status" value="1"/>
</dbReference>
<dbReference type="AlphaFoldDB" id="A0A974NV62"/>
<dbReference type="SUPFAM" id="SSF56003">
    <property type="entry name" value="Molybdenum cofactor-binding domain"/>
    <property type="match status" value="1"/>
</dbReference>
<evidence type="ECO:0000256" key="1">
    <source>
        <dbReference type="ARBA" id="ARBA00022505"/>
    </source>
</evidence>
<accession>A0A974NV62</accession>
<dbReference type="Pfam" id="PF02738">
    <property type="entry name" value="MoCoBD_1"/>
    <property type="match status" value="1"/>
</dbReference>
<evidence type="ECO:0000259" key="3">
    <source>
        <dbReference type="SMART" id="SM01008"/>
    </source>
</evidence>
<dbReference type="PANTHER" id="PTHR11908:SF132">
    <property type="entry name" value="ALDEHYDE OXIDASE 1-RELATED"/>
    <property type="match status" value="1"/>
</dbReference>
<organism evidence="4 5">
    <name type="scientific">Sphingomonas aliaeris</name>
    <dbReference type="NCBI Taxonomy" id="2759526"/>
    <lineage>
        <taxon>Bacteria</taxon>
        <taxon>Pseudomonadati</taxon>
        <taxon>Pseudomonadota</taxon>
        <taxon>Alphaproteobacteria</taxon>
        <taxon>Sphingomonadales</taxon>
        <taxon>Sphingomonadaceae</taxon>
        <taxon>Sphingomonas</taxon>
    </lineage>
</organism>
<dbReference type="KEGG" id="sari:H5J25_00535"/>
<dbReference type="InterPro" id="IPR000674">
    <property type="entry name" value="Ald_Oxase/Xan_DH_a/b"/>
</dbReference>
<dbReference type="Pfam" id="PF01315">
    <property type="entry name" value="Ald_Xan_dh_C"/>
    <property type="match status" value="1"/>
</dbReference>
<evidence type="ECO:0000313" key="4">
    <source>
        <dbReference type="EMBL" id="QQV77362.1"/>
    </source>
</evidence>
<dbReference type="InterPro" id="IPR037165">
    <property type="entry name" value="AldOxase/xan_DH_Mopterin-bd_sf"/>
</dbReference>
<dbReference type="SUPFAM" id="SSF54665">
    <property type="entry name" value="CO dehydrogenase molybdoprotein N-domain-like"/>
    <property type="match status" value="1"/>
</dbReference>
<dbReference type="GO" id="GO:0005506">
    <property type="term" value="F:iron ion binding"/>
    <property type="evidence" value="ECO:0007669"/>
    <property type="project" value="InterPro"/>
</dbReference>
<protein>
    <submittedName>
        <fullName evidence="4">Xanthine dehydrogenase family protein molybdopterin-binding subunit</fullName>
    </submittedName>
</protein>
<proteinExistence type="predicted"/>
<keyword evidence="1" id="KW-0500">Molybdenum</keyword>
<reference evidence="5" key="1">
    <citation type="submission" date="2020-09" db="EMBL/GenBank/DDBJ databases">
        <title>Sphingomonas sp., a new species isolated from pork steak.</title>
        <authorList>
            <person name="Heidler von Heilborn D."/>
        </authorList>
    </citation>
    <scope>NUCLEOTIDE SEQUENCE [LARGE SCALE GENOMIC DNA]</scope>
</reference>
<dbReference type="SMART" id="SM01008">
    <property type="entry name" value="Ald_Xan_dh_C"/>
    <property type="match status" value="1"/>
</dbReference>
<dbReference type="RefSeq" id="WP_202093778.1">
    <property type="nucleotide sequence ID" value="NZ_CP061035.1"/>
</dbReference>
<feature type="domain" description="Aldehyde oxidase/xanthine dehydrogenase a/b hammerhead" evidence="3">
    <location>
        <begin position="37"/>
        <end position="141"/>
    </location>
</feature>
<dbReference type="Gene3D" id="3.90.1170.50">
    <property type="entry name" value="Aldehyde oxidase/xanthine dehydrogenase, a/b hammerhead"/>
    <property type="match status" value="1"/>
</dbReference>
<dbReference type="EMBL" id="CP061035">
    <property type="protein sequence ID" value="QQV77362.1"/>
    <property type="molecule type" value="Genomic_DNA"/>
</dbReference>
<dbReference type="InterPro" id="IPR016208">
    <property type="entry name" value="Ald_Oxase/xanthine_DH-like"/>
</dbReference>
<evidence type="ECO:0000256" key="2">
    <source>
        <dbReference type="ARBA" id="ARBA00023002"/>
    </source>
</evidence>
<keyword evidence="2" id="KW-0560">Oxidoreductase</keyword>
<dbReference type="PANTHER" id="PTHR11908">
    <property type="entry name" value="XANTHINE DEHYDROGENASE"/>
    <property type="match status" value="1"/>
</dbReference>
<dbReference type="Proteomes" id="UP000595894">
    <property type="component" value="Chromosome"/>
</dbReference>
<name>A0A974NV62_9SPHN</name>
<gene>
    <name evidence="4" type="ORF">H5J25_00535</name>
</gene>